<sequence>MGEIRSKNLNFPFDFKELDDDLQEEVSLKFPNQPEMIFVGPEKWFLPKSFKDYANIIYNFDVRPSDVFVCTFPRSGTTWTQEMVWLICNDLDYNTAKQVALTKRFPYIENHLVTSEKAAKEMSHISGNIKNLENVFAPIYDVLESQTTQRFIKTHLPIEFLPWKIKQVGAKVVYVARNPKDAAVSFFHFQQNPWFRYNENFEHYAEYFMKDLVMYSPYWDHVASGWKHKDDQNVHFVFYENFKLNMKQSLINLAEFLGKPLKDEDLPGLMKHLDFENAKKNPAFNFGNIMLRQGSVGGNSEISGEVERKFDEWIEQGLKTSATREMAIINKKFLSETNAEIDIQTYDPIDKVLEAQTTQRFIKIHLPMQFLLWKIKEVGAKVVYVARNPKDVAVSYFHFEKNPIFAYNGDFETYSDFFMNDQVIYAPYWKHVLDGWKHRHESNFHFMFYEDLKLNTEESLRKLSKFLEKPLKDEDLPKLLDHLNFDNAKENLAVNAVNLMLRKGCIGGNSEMTEEISANFDKWTEENLRESDLKFPVKFT</sequence>
<dbReference type="Gene3D" id="3.40.50.300">
    <property type="entry name" value="P-loop containing nucleotide triphosphate hydrolases"/>
    <property type="match status" value="2"/>
</dbReference>
<evidence type="ECO:0000313" key="4">
    <source>
        <dbReference type="EMBL" id="CRL03234.1"/>
    </source>
</evidence>
<protein>
    <submittedName>
        <fullName evidence="4">CLUMA_CG016264, isoform A</fullName>
    </submittedName>
</protein>
<dbReference type="OrthoDB" id="205623at2759"/>
<name>A0A1J1IU58_9DIPT</name>
<dbReference type="InterPro" id="IPR000863">
    <property type="entry name" value="Sulfotransferase_dom"/>
</dbReference>
<dbReference type="EMBL" id="CVRI01000059">
    <property type="protein sequence ID" value="CRL03234.1"/>
    <property type="molecule type" value="Genomic_DNA"/>
</dbReference>
<dbReference type="STRING" id="568069.A0A1J1IU58"/>
<comment type="similarity">
    <text evidence="1">Belongs to the sulfotransferase 1 family.</text>
</comment>
<dbReference type="PANTHER" id="PTHR11783">
    <property type="entry name" value="SULFOTRANSFERASE SULT"/>
    <property type="match status" value="1"/>
</dbReference>
<accession>A0A1J1IU58</accession>
<dbReference type="SUPFAM" id="SSF52540">
    <property type="entry name" value="P-loop containing nucleoside triphosphate hydrolases"/>
    <property type="match status" value="2"/>
</dbReference>
<feature type="domain" description="Sulfotransferase" evidence="3">
    <location>
        <begin position="64"/>
        <end position="319"/>
    </location>
</feature>
<dbReference type="InterPro" id="IPR027417">
    <property type="entry name" value="P-loop_NTPase"/>
</dbReference>
<gene>
    <name evidence="4" type="ORF">CLUMA_CG016264</name>
</gene>
<keyword evidence="2" id="KW-0808">Transferase</keyword>
<organism evidence="4 5">
    <name type="scientific">Clunio marinus</name>
    <dbReference type="NCBI Taxonomy" id="568069"/>
    <lineage>
        <taxon>Eukaryota</taxon>
        <taxon>Metazoa</taxon>
        <taxon>Ecdysozoa</taxon>
        <taxon>Arthropoda</taxon>
        <taxon>Hexapoda</taxon>
        <taxon>Insecta</taxon>
        <taxon>Pterygota</taxon>
        <taxon>Neoptera</taxon>
        <taxon>Endopterygota</taxon>
        <taxon>Diptera</taxon>
        <taxon>Nematocera</taxon>
        <taxon>Chironomoidea</taxon>
        <taxon>Chironomidae</taxon>
        <taxon>Clunio</taxon>
    </lineage>
</organism>
<evidence type="ECO:0000259" key="3">
    <source>
        <dbReference type="Pfam" id="PF00685"/>
    </source>
</evidence>
<keyword evidence="5" id="KW-1185">Reference proteome</keyword>
<evidence type="ECO:0000313" key="5">
    <source>
        <dbReference type="Proteomes" id="UP000183832"/>
    </source>
</evidence>
<evidence type="ECO:0000256" key="2">
    <source>
        <dbReference type="ARBA" id="ARBA00022679"/>
    </source>
</evidence>
<evidence type="ECO:0000256" key="1">
    <source>
        <dbReference type="ARBA" id="ARBA00005771"/>
    </source>
</evidence>
<dbReference type="Pfam" id="PF00685">
    <property type="entry name" value="Sulfotransfer_1"/>
    <property type="match status" value="2"/>
</dbReference>
<dbReference type="AlphaFoldDB" id="A0A1J1IU58"/>
<feature type="domain" description="Sulfotransferase" evidence="3">
    <location>
        <begin position="353"/>
        <end position="531"/>
    </location>
</feature>
<dbReference type="Proteomes" id="UP000183832">
    <property type="component" value="Unassembled WGS sequence"/>
</dbReference>
<proteinExistence type="inferred from homology"/>
<dbReference type="GO" id="GO:0008146">
    <property type="term" value="F:sulfotransferase activity"/>
    <property type="evidence" value="ECO:0007669"/>
    <property type="project" value="InterPro"/>
</dbReference>
<reference evidence="4 5" key="1">
    <citation type="submission" date="2015-04" db="EMBL/GenBank/DDBJ databases">
        <authorList>
            <person name="Syromyatnikov M.Y."/>
            <person name="Popov V.N."/>
        </authorList>
    </citation>
    <scope>NUCLEOTIDE SEQUENCE [LARGE SCALE GENOMIC DNA]</scope>
</reference>